<evidence type="ECO:0000313" key="6">
    <source>
        <dbReference type="Proteomes" id="UP000094112"/>
    </source>
</evidence>
<proteinExistence type="predicted"/>
<dbReference type="OrthoDB" id="4703at2759"/>
<dbReference type="Proteomes" id="UP000094112">
    <property type="component" value="Unassembled WGS sequence"/>
</dbReference>
<dbReference type="InterPro" id="IPR036322">
    <property type="entry name" value="WD40_repeat_dom_sf"/>
</dbReference>
<feature type="compositionally biased region" description="Acidic residues" evidence="4">
    <location>
        <begin position="43"/>
        <end position="70"/>
    </location>
</feature>
<dbReference type="PANTHER" id="PTHR15052:SF2">
    <property type="entry name" value="GENERAL TRANSCRIPTION FACTOR 3C POLYPEPTIDE 2"/>
    <property type="match status" value="1"/>
</dbReference>
<comment type="subcellular location">
    <subcellularLocation>
        <location evidence="1">Nucleus</location>
    </subcellularLocation>
</comment>
<dbReference type="InterPro" id="IPR015943">
    <property type="entry name" value="WD40/YVTN_repeat-like_dom_sf"/>
</dbReference>
<dbReference type="GO" id="GO:0000127">
    <property type="term" value="C:transcription factor TFIIIC complex"/>
    <property type="evidence" value="ECO:0007669"/>
    <property type="project" value="TreeGrafter"/>
</dbReference>
<dbReference type="RefSeq" id="XP_019039457.1">
    <property type="nucleotide sequence ID" value="XM_019183443.1"/>
</dbReference>
<keyword evidence="3" id="KW-0539">Nucleus</keyword>
<dbReference type="GO" id="GO:0005634">
    <property type="term" value="C:nucleus"/>
    <property type="evidence" value="ECO:0007669"/>
    <property type="project" value="UniProtKB-SubCell"/>
</dbReference>
<feature type="compositionally biased region" description="Basic residues" evidence="4">
    <location>
        <begin position="75"/>
        <end position="87"/>
    </location>
</feature>
<evidence type="ECO:0000256" key="1">
    <source>
        <dbReference type="ARBA" id="ARBA00004123"/>
    </source>
</evidence>
<dbReference type="PANTHER" id="PTHR15052">
    <property type="entry name" value="RNA POLYMERASE III TRANSCRIPTION INITIATION FACTOR COMPLEX SUBUNIT"/>
    <property type="match status" value="1"/>
</dbReference>
<reference evidence="5 6" key="1">
    <citation type="journal article" date="2016" name="Proc. Natl. Acad. Sci. U.S.A.">
        <title>Comparative genomics of biotechnologically important yeasts.</title>
        <authorList>
            <person name="Riley R."/>
            <person name="Haridas S."/>
            <person name="Wolfe K.H."/>
            <person name="Lopes M.R."/>
            <person name="Hittinger C.T."/>
            <person name="Goeker M."/>
            <person name="Salamov A.A."/>
            <person name="Wisecaver J.H."/>
            <person name="Long T.M."/>
            <person name="Calvey C.H."/>
            <person name="Aerts A.L."/>
            <person name="Barry K.W."/>
            <person name="Choi C."/>
            <person name="Clum A."/>
            <person name="Coughlan A.Y."/>
            <person name="Deshpande S."/>
            <person name="Douglass A.P."/>
            <person name="Hanson S.J."/>
            <person name="Klenk H.-P."/>
            <person name="LaButti K.M."/>
            <person name="Lapidus A."/>
            <person name="Lindquist E.A."/>
            <person name="Lipzen A.M."/>
            <person name="Meier-Kolthoff J.P."/>
            <person name="Ohm R.A."/>
            <person name="Otillar R.P."/>
            <person name="Pangilinan J.L."/>
            <person name="Peng Y."/>
            <person name="Rokas A."/>
            <person name="Rosa C.A."/>
            <person name="Scheuner C."/>
            <person name="Sibirny A.A."/>
            <person name="Slot J.C."/>
            <person name="Stielow J.B."/>
            <person name="Sun H."/>
            <person name="Kurtzman C.P."/>
            <person name="Blackwell M."/>
            <person name="Grigoriev I.V."/>
            <person name="Jeffries T.W."/>
        </authorList>
    </citation>
    <scope>NUCLEOTIDE SEQUENCE [LARGE SCALE GENOMIC DNA]</scope>
    <source>
        <strain evidence="6">ATCC 58044 / CBS 1984 / NCYC 433 / NRRL Y-366-8</strain>
    </source>
</reference>
<accession>A0A1E3P4N9</accession>
<evidence type="ECO:0000256" key="2">
    <source>
        <dbReference type="ARBA" id="ARBA00023163"/>
    </source>
</evidence>
<protein>
    <submittedName>
        <fullName evidence="5">Uncharacterized protein</fullName>
    </submittedName>
</protein>
<dbReference type="GO" id="GO:0006383">
    <property type="term" value="P:transcription by RNA polymerase III"/>
    <property type="evidence" value="ECO:0007669"/>
    <property type="project" value="TreeGrafter"/>
</dbReference>
<dbReference type="STRING" id="683960.A0A1E3P4N9"/>
<evidence type="ECO:0000256" key="4">
    <source>
        <dbReference type="SAM" id="MobiDB-lite"/>
    </source>
</evidence>
<dbReference type="InterPro" id="IPR052416">
    <property type="entry name" value="GTF3C_component"/>
</dbReference>
<keyword evidence="2" id="KW-0804">Transcription</keyword>
<gene>
    <name evidence="5" type="ORF">WICANDRAFT_62812</name>
</gene>
<keyword evidence="6" id="KW-1185">Reference proteome</keyword>
<evidence type="ECO:0000256" key="3">
    <source>
        <dbReference type="ARBA" id="ARBA00023242"/>
    </source>
</evidence>
<sequence length="587" mass="65664">MPPRARRNTKRIDYSKFADPSAQNGVDSDGDEEVKDADLHESDNDDDDVLEDGDDEPIDEDVTEDETIEEEIPKAKAKSKKAPKTKKSTTPQPENGNNTPVKEIRLTKHITNLKEKFYRFYGANEDKLVEVLKLRRAWESSMFDFPSSQLKEYIPSVTIKDVPKAKFTELSKEQFNEKFPLERSINFGYNENPSETIAPGGIAPNQRAQVINTGGLVTDIAWLSHGSEAAEQILAVAVSDISDTSIAPEFSLLGYKNYKSGFLIYSLDTQTYTLTLIKAVIHNWGNSWDLQWKNHRGMGVLSAVFNDGKVRLIHFDYEDEEDVSYTEITEPSFEYELPNMKITSYDWLGDKIICGTESGYVAEFVLGDKVPSYVHHIQSGYIFSIISAESKYDETMILTSCADGSCALMSTKDFQSTKVITPKTKSISKSIAYSRQLYSFVQLDAQYSAKLTLLRSLFVVTSVVKHDGSTESIATSNLHPMLLSGGADGKVKITNLMRRILNGQKQTLSNHKILTLWELQYSANEDLYRLVDNLKVETLSSNDNTNVSNIYPPGVSINSIKWNENENAGKWYAAGSTSGLVIVGSLQ</sequence>
<organism evidence="5 6">
    <name type="scientific">Wickerhamomyces anomalus (strain ATCC 58044 / CBS 1984 / NCYC 433 / NRRL Y-366-8)</name>
    <name type="common">Yeast</name>
    <name type="synonym">Hansenula anomala</name>
    <dbReference type="NCBI Taxonomy" id="683960"/>
    <lineage>
        <taxon>Eukaryota</taxon>
        <taxon>Fungi</taxon>
        <taxon>Dikarya</taxon>
        <taxon>Ascomycota</taxon>
        <taxon>Saccharomycotina</taxon>
        <taxon>Saccharomycetes</taxon>
        <taxon>Phaffomycetales</taxon>
        <taxon>Wickerhamomycetaceae</taxon>
        <taxon>Wickerhamomyces</taxon>
    </lineage>
</organism>
<dbReference type="Gene3D" id="2.130.10.10">
    <property type="entry name" value="YVTN repeat-like/Quinoprotein amine dehydrogenase"/>
    <property type="match status" value="1"/>
</dbReference>
<name>A0A1E3P4N9_WICAA</name>
<dbReference type="SUPFAM" id="SSF50978">
    <property type="entry name" value="WD40 repeat-like"/>
    <property type="match status" value="1"/>
</dbReference>
<feature type="region of interest" description="Disordered" evidence="4">
    <location>
        <begin position="1"/>
        <end position="101"/>
    </location>
</feature>
<dbReference type="AlphaFoldDB" id="A0A1E3P4N9"/>
<evidence type="ECO:0000313" key="5">
    <source>
        <dbReference type="EMBL" id="ODQ60250.1"/>
    </source>
</evidence>
<dbReference type="EMBL" id="KV454210">
    <property type="protein sequence ID" value="ODQ60250.1"/>
    <property type="molecule type" value="Genomic_DNA"/>
</dbReference>
<dbReference type="GeneID" id="30200689"/>